<dbReference type="GO" id="GO:0000786">
    <property type="term" value="C:nucleosome"/>
    <property type="evidence" value="ECO:0007669"/>
    <property type="project" value="InterPro"/>
</dbReference>
<dbReference type="InterPro" id="IPR009072">
    <property type="entry name" value="Histone-fold"/>
</dbReference>
<protein>
    <submittedName>
        <fullName evidence="3">Histone H2B.2</fullName>
    </submittedName>
</protein>
<accession>A0A8X6WWS0</accession>
<dbReference type="Pfam" id="PF00125">
    <property type="entry name" value="Histone"/>
    <property type="match status" value="1"/>
</dbReference>
<evidence type="ECO:0000313" key="4">
    <source>
        <dbReference type="Proteomes" id="UP000886998"/>
    </source>
</evidence>
<dbReference type="GO" id="GO:0030527">
    <property type="term" value="F:structural constituent of chromatin"/>
    <property type="evidence" value="ECO:0007669"/>
    <property type="project" value="InterPro"/>
</dbReference>
<evidence type="ECO:0000313" key="3">
    <source>
        <dbReference type="EMBL" id="GFY42012.1"/>
    </source>
</evidence>
<evidence type="ECO:0000256" key="1">
    <source>
        <dbReference type="ARBA" id="ARBA00006846"/>
    </source>
</evidence>
<comment type="similarity">
    <text evidence="1">Belongs to the histone H2B family.</text>
</comment>
<dbReference type="EMBL" id="BMAV01002826">
    <property type="protein sequence ID" value="GFY42012.1"/>
    <property type="molecule type" value="Genomic_DNA"/>
</dbReference>
<comment type="caution">
    <text evidence="3">The sequence shown here is derived from an EMBL/GenBank/DDBJ whole genome shotgun (WGS) entry which is preliminary data.</text>
</comment>
<dbReference type="CDD" id="cd22910">
    <property type="entry name" value="HFD_H2B"/>
    <property type="match status" value="1"/>
</dbReference>
<dbReference type="Proteomes" id="UP000886998">
    <property type="component" value="Unassembled WGS sequence"/>
</dbReference>
<gene>
    <name evidence="3" type="primary">NCL1_59049</name>
    <name evidence="3" type="ORF">TNIN_161471</name>
</gene>
<dbReference type="InterPro" id="IPR007125">
    <property type="entry name" value="H2A/H2B/H3"/>
</dbReference>
<dbReference type="AlphaFoldDB" id="A0A8X6WWS0"/>
<dbReference type="GO" id="GO:0046982">
    <property type="term" value="F:protein heterodimerization activity"/>
    <property type="evidence" value="ECO:0007669"/>
    <property type="project" value="InterPro"/>
</dbReference>
<keyword evidence="4" id="KW-1185">Reference proteome</keyword>
<evidence type="ECO:0000259" key="2">
    <source>
        <dbReference type="Pfam" id="PF00125"/>
    </source>
</evidence>
<dbReference type="SUPFAM" id="SSF47113">
    <property type="entry name" value="Histone-fold"/>
    <property type="match status" value="1"/>
</dbReference>
<dbReference type="GO" id="GO:0003677">
    <property type="term" value="F:DNA binding"/>
    <property type="evidence" value="ECO:0007669"/>
    <property type="project" value="InterPro"/>
</dbReference>
<proteinExistence type="inferred from homology"/>
<feature type="domain" description="Core Histone H2A/H2B/H3" evidence="2">
    <location>
        <begin position="10"/>
        <end position="87"/>
    </location>
</feature>
<name>A0A8X6WWS0_9ARAC</name>
<sequence length="120" mass="13945">MREDSIYLKRERKKKNLLHYASYSSFRNYIRSMLRKIDQNASISVFALDVIDSIVLDLFADLAAEARQFMIATQKRTLTAWDVQAAVLEKLRGELAKHAVCEGQRAITIFSDVTRKRDKY</sequence>
<dbReference type="PANTHER" id="PTHR23428">
    <property type="entry name" value="HISTONE H2B"/>
    <property type="match status" value="1"/>
</dbReference>
<dbReference type="Gene3D" id="1.10.20.10">
    <property type="entry name" value="Histone, subunit A"/>
    <property type="match status" value="1"/>
</dbReference>
<dbReference type="OrthoDB" id="1166527at2759"/>
<organism evidence="3 4">
    <name type="scientific">Trichonephila inaurata madagascariensis</name>
    <dbReference type="NCBI Taxonomy" id="2747483"/>
    <lineage>
        <taxon>Eukaryota</taxon>
        <taxon>Metazoa</taxon>
        <taxon>Ecdysozoa</taxon>
        <taxon>Arthropoda</taxon>
        <taxon>Chelicerata</taxon>
        <taxon>Arachnida</taxon>
        <taxon>Araneae</taxon>
        <taxon>Araneomorphae</taxon>
        <taxon>Entelegynae</taxon>
        <taxon>Araneoidea</taxon>
        <taxon>Nephilidae</taxon>
        <taxon>Trichonephila</taxon>
        <taxon>Trichonephila inaurata</taxon>
    </lineage>
</organism>
<dbReference type="InterPro" id="IPR000558">
    <property type="entry name" value="Histone_H2B"/>
</dbReference>
<reference evidence="3" key="1">
    <citation type="submission" date="2020-08" db="EMBL/GenBank/DDBJ databases">
        <title>Multicomponent nature underlies the extraordinary mechanical properties of spider dragline silk.</title>
        <authorList>
            <person name="Kono N."/>
            <person name="Nakamura H."/>
            <person name="Mori M."/>
            <person name="Yoshida Y."/>
            <person name="Ohtoshi R."/>
            <person name="Malay A.D."/>
            <person name="Moran D.A.P."/>
            <person name="Tomita M."/>
            <person name="Numata K."/>
            <person name="Arakawa K."/>
        </authorList>
    </citation>
    <scope>NUCLEOTIDE SEQUENCE</scope>
</reference>
<dbReference type="SMART" id="SM00427">
    <property type="entry name" value="H2B"/>
    <property type="match status" value="1"/>
</dbReference>
<dbReference type="PRINTS" id="PR00621">
    <property type="entry name" value="HISTONEH2B"/>
</dbReference>